<dbReference type="SUPFAM" id="SSF48695">
    <property type="entry name" value="Multiheme cytochromes"/>
    <property type="match status" value="1"/>
</dbReference>
<dbReference type="Proteomes" id="UP000291831">
    <property type="component" value="Unassembled WGS sequence"/>
</dbReference>
<name>A0A8B3S2J9_9EURY</name>
<protein>
    <submittedName>
        <fullName evidence="2">Uncharacterized protein</fullName>
    </submittedName>
</protein>
<dbReference type="AlphaFoldDB" id="A0A8B3S2J9"/>
<keyword evidence="1" id="KW-0812">Transmembrane</keyword>
<keyword evidence="1" id="KW-1133">Transmembrane helix</keyword>
<evidence type="ECO:0000256" key="1">
    <source>
        <dbReference type="SAM" id="Phobius"/>
    </source>
</evidence>
<organism evidence="2 3">
    <name type="scientific">Candidatus Argoarchaeum ethanivorans</name>
    <dbReference type="NCBI Taxonomy" id="2608793"/>
    <lineage>
        <taxon>Archaea</taxon>
        <taxon>Methanobacteriati</taxon>
        <taxon>Methanobacteriota</taxon>
        <taxon>Stenosarchaea group</taxon>
        <taxon>Methanomicrobia</taxon>
        <taxon>Methanosarcinales</taxon>
        <taxon>Methanosarcinales incertae sedis</taxon>
        <taxon>GOM Arc I cluster</taxon>
        <taxon>Candidatus Argoarchaeum</taxon>
    </lineage>
</organism>
<dbReference type="InterPro" id="IPR036280">
    <property type="entry name" value="Multihaem_cyt_sf"/>
</dbReference>
<gene>
    <name evidence="2" type="ORF">AEth_01366</name>
</gene>
<proteinExistence type="predicted"/>
<feature type="transmembrane region" description="Helical" evidence="1">
    <location>
        <begin position="6"/>
        <end position="24"/>
    </location>
</feature>
<reference evidence="3" key="1">
    <citation type="submission" date="2019-01" db="EMBL/GenBank/DDBJ databases">
        <title>Anaerobic oxidation of ethane by archaea from a marine hydrocarbon seep.</title>
        <authorList>
            <person name="Musat F."/>
        </authorList>
    </citation>
    <scope>NUCLEOTIDE SEQUENCE [LARGE SCALE GENOMIC DNA]</scope>
</reference>
<dbReference type="EMBL" id="RPGO01000030">
    <property type="protein sequence ID" value="RZB29224.1"/>
    <property type="molecule type" value="Genomic_DNA"/>
</dbReference>
<evidence type="ECO:0000313" key="3">
    <source>
        <dbReference type="Proteomes" id="UP000291831"/>
    </source>
</evidence>
<comment type="caution">
    <text evidence="2">The sequence shown here is derived from an EMBL/GenBank/DDBJ whole genome shotgun (WGS) entry which is preliminary data.</text>
</comment>
<keyword evidence="1" id="KW-0472">Membrane</keyword>
<sequence>MRLKKVIIAVIVVMLIIGIAGAMFSNSHELYSYKNETDPWKFCNKCHPASVTNVSAGVHSDVNCLCHGYNPNTTPQVNMVHNLTKKIYCTNCHSNYNETTGDITLYTGISGLNQSAHYIIGKSDSQLYNNSMEFFNET</sequence>
<accession>A0A8B3S2J9</accession>
<evidence type="ECO:0000313" key="2">
    <source>
        <dbReference type="EMBL" id="RZB29224.1"/>
    </source>
</evidence>